<dbReference type="AlphaFoldDB" id="A0A1M5AIH9"/>
<dbReference type="GO" id="GO:0015562">
    <property type="term" value="F:efflux transmembrane transporter activity"/>
    <property type="evidence" value="ECO:0007669"/>
    <property type="project" value="InterPro"/>
</dbReference>
<comment type="subcellular location">
    <subcellularLocation>
        <location evidence="1">Cell outer membrane</location>
    </subcellularLocation>
</comment>
<dbReference type="EMBL" id="FQUH01000008">
    <property type="protein sequence ID" value="SHF30089.1"/>
    <property type="molecule type" value="Genomic_DNA"/>
</dbReference>
<keyword evidence="6" id="KW-0472">Membrane</keyword>
<dbReference type="Gene3D" id="1.20.1600.10">
    <property type="entry name" value="Outer membrane efflux proteins (OEP)"/>
    <property type="match status" value="1"/>
</dbReference>
<sequence>MKTFLLKVVVLFTVIMNSNVLAQSLEQAVSVALATNPELESSFNQYQSKLQNSRASQGAYLPKVDLDAGIGYEGIEPAAANAKENTDLTRKEVSISLTQLIWDGSSTLNDMGRTSAEAEASRYQLLADAADKALDVTKLYLDAEKANDVLKLSEANLQIHKKIYRDIKRRTESGLGSTADVTQVEARVSKAESNLLAAQNNLFETHSKFKETVGEEPIDLTFPQADQKQIPRSFQDAKALAFELHPILKVTQQNIAAARYQYKQNQSPYYPSISLQANHSIKNDAAGYLGSSSETTAMIRMHYNLYNGGSDRANEMSAAYALNKAKDLREKSYREVLGGLELAWQALDFSSQRKTFLADLVDAVSKTVIAYEKQYQIGQRTLLDLLNSENELFEARKDYLEAKYTQAYAQYRVMNAVGNLLDSLKVTVPQEWAAHSGD</sequence>
<keyword evidence="8" id="KW-0732">Signal</keyword>
<dbReference type="SUPFAM" id="SSF56954">
    <property type="entry name" value="Outer membrane efflux proteins (OEP)"/>
    <property type="match status" value="1"/>
</dbReference>
<keyword evidence="4" id="KW-1134">Transmembrane beta strand</keyword>
<keyword evidence="7" id="KW-0998">Cell outer membrane</keyword>
<dbReference type="InterPro" id="IPR010130">
    <property type="entry name" value="T1SS_OMP_TolC"/>
</dbReference>
<reference evidence="10" key="1">
    <citation type="submission" date="2016-11" db="EMBL/GenBank/DDBJ databases">
        <authorList>
            <person name="Varghese N."/>
            <person name="Submissions S."/>
        </authorList>
    </citation>
    <scope>NUCLEOTIDE SEQUENCE [LARGE SCALE GENOMIC DNA]</scope>
    <source>
        <strain evidence="10">DSM 21264</strain>
    </source>
</reference>
<accession>A0A1M5AIH9</accession>
<protein>
    <submittedName>
        <fullName evidence="9">Outer membrane protein, adhesin transport system</fullName>
    </submittedName>
</protein>
<keyword evidence="3" id="KW-0813">Transport</keyword>
<feature type="chain" id="PRO_5012996791" evidence="8">
    <location>
        <begin position="23"/>
        <end position="438"/>
    </location>
</feature>
<proteinExistence type="inferred from homology"/>
<evidence type="ECO:0000256" key="2">
    <source>
        <dbReference type="ARBA" id="ARBA00007613"/>
    </source>
</evidence>
<dbReference type="InterPro" id="IPR051906">
    <property type="entry name" value="TolC-like"/>
</dbReference>
<dbReference type="GO" id="GO:1990281">
    <property type="term" value="C:efflux pump complex"/>
    <property type="evidence" value="ECO:0007669"/>
    <property type="project" value="TreeGrafter"/>
</dbReference>
<evidence type="ECO:0000256" key="4">
    <source>
        <dbReference type="ARBA" id="ARBA00022452"/>
    </source>
</evidence>
<dbReference type="RefSeq" id="WP_072958836.1">
    <property type="nucleotide sequence ID" value="NZ_FQUH01000008.1"/>
</dbReference>
<evidence type="ECO:0000256" key="3">
    <source>
        <dbReference type="ARBA" id="ARBA00022448"/>
    </source>
</evidence>
<evidence type="ECO:0000256" key="1">
    <source>
        <dbReference type="ARBA" id="ARBA00004442"/>
    </source>
</evidence>
<comment type="similarity">
    <text evidence="2">Belongs to the outer membrane factor (OMF) (TC 1.B.17) family.</text>
</comment>
<feature type="signal peptide" evidence="8">
    <location>
        <begin position="1"/>
        <end position="22"/>
    </location>
</feature>
<dbReference type="NCBIfam" id="TIGR01844">
    <property type="entry name" value="type_I_sec_TolC"/>
    <property type="match status" value="1"/>
</dbReference>
<name>A0A1M5AIH9_VIBGA</name>
<evidence type="ECO:0000256" key="5">
    <source>
        <dbReference type="ARBA" id="ARBA00022692"/>
    </source>
</evidence>
<dbReference type="GO" id="GO:0015288">
    <property type="term" value="F:porin activity"/>
    <property type="evidence" value="ECO:0007669"/>
    <property type="project" value="TreeGrafter"/>
</dbReference>
<keyword evidence="5" id="KW-0812">Transmembrane</keyword>
<evidence type="ECO:0000256" key="7">
    <source>
        <dbReference type="ARBA" id="ARBA00023237"/>
    </source>
</evidence>
<dbReference type="PANTHER" id="PTHR30026">
    <property type="entry name" value="OUTER MEMBRANE PROTEIN TOLC"/>
    <property type="match status" value="1"/>
</dbReference>
<evidence type="ECO:0000313" key="10">
    <source>
        <dbReference type="Proteomes" id="UP000184159"/>
    </source>
</evidence>
<keyword evidence="10" id="KW-1185">Reference proteome</keyword>
<evidence type="ECO:0000256" key="8">
    <source>
        <dbReference type="SAM" id="SignalP"/>
    </source>
</evidence>
<dbReference type="Proteomes" id="UP000184159">
    <property type="component" value="Unassembled WGS sequence"/>
</dbReference>
<organism evidence="9 10">
    <name type="scientific">Vibrio gazogenes DSM 21264 = NBRC 103151</name>
    <dbReference type="NCBI Taxonomy" id="1123492"/>
    <lineage>
        <taxon>Bacteria</taxon>
        <taxon>Pseudomonadati</taxon>
        <taxon>Pseudomonadota</taxon>
        <taxon>Gammaproteobacteria</taxon>
        <taxon>Vibrionales</taxon>
        <taxon>Vibrionaceae</taxon>
        <taxon>Vibrio</taxon>
    </lineage>
</organism>
<evidence type="ECO:0000313" key="9">
    <source>
        <dbReference type="EMBL" id="SHF30089.1"/>
    </source>
</evidence>
<dbReference type="GO" id="GO:0009279">
    <property type="term" value="C:cell outer membrane"/>
    <property type="evidence" value="ECO:0007669"/>
    <property type="project" value="UniProtKB-SubCell"/>
</dbReference>
<dbReference type="PANTHER" id="PTHR30026:SF22">
    <property type="entry name" value="OUTER MEMBRANE EFFLUX PROTEIN"/>
    <property type="match status" value="1"/>
</dbReference>
<dbReference type="InterPro" id="IPR003423">
    <property type="entry name" value="OMP_efflux"/>
</dbReference>
<dbReference type="Pfam" id="PF02321">
    <property type="entry name" value="OEP"/>
    <property type="match status" value="2"/>
</dbReference>
<evidence type="ECO:0000256" key="6">
    <source>
        <dbReference type="ARBA" id="ARBA00023136"/>
    </source>
</evidence>
<gene>
    <name evidence="9" type="ORF">SAMN02745781_01901</name>
</gene>